<dbReference type="EMBL" id="OU594947">
    <property type="protein sequence ID" value="CAG9291625.1"/>
    <property type="molecule type" value="Genomic_DNA"/>
</dbReference>
<keyword evidence="2 4" id="KW-0489">Methyltransferase</keyword>
<keyword evidence="3 4" id="KW-0808">Transferase</keyword>
<evidence type="ECO:0000256" key="1">
    <source>
        <dbReference type="ARBA" id="ARBA00009725"/>
    </source>
</evidence>
<comment type="function">
    <text evidence="4">S-adenosyl-L-methionine-dependent methyltransferase.</text>
</comment>
<reference evidence="5" key="1">
    <citation type="submission" date="2022-02" db="EMBL/GenBank/DDBJ databases">
        <authorList>
            <person name="Giguere J D."/>
        </authorList>
    </citation>
    <scope>NUCLEOTIDE SEQUENCE</scope>
    <source>
        <strain evidence="5">CCAP 1055/1</strain>
    </source>
</reference>
<evidence type="ECO:0000256" key="3">
    <source>
        <dbReference type="ARBA" id="ARBA00022679"/>
    </source>
</evidence>
<dbReference type="InterPro" id="IPR026113">
    <property type="entry name" value="METTL2/6/8-like"/>
</dbReference>
<sequence>MARNECSVAASYYDLYANAELTTAPPSNSPANEDGDEQTLWEEYEWTAEDEKKVADQLQKSAIRCKVVPSFRVEDGKRSWDDFYGRHQVNFFKDRHYLATAFPQEFGPTCSANPCLVELGCGVGNALLPLLEDTRQRWTVYGMDLSEIAIALLKQDTRFTTAAVEGRAFAFAGDLSCGVPEPCRGVATVASLLFCLSAIPPAHQAAAARHAAATLGPGSVLVLRDYGRFDEAQVRLGSQRNRLITDNYYRKYDGTKCFYFSLHDLERLFVQEAGLDMLELDYIRRVYSNRAQQSTRRRVWVHARFRKPLDA</sequence>
<dbReference type="Gene3D" id="3.40.50.150">
    <property type="entry name" value="Vaccinia Virus protein VP39"/>
    <property type="match status" value="1"/>
</dbReference>
<dbReference type="InterPro" id="IPR029063">
    <property type="entry name" value="SAM-dependent_MTases_sf"/>
</dbReference>
<dbReference type="PANTHER" id="PTHR22809:SF5">
    <property type="entry name" value="TRNA N(3)-METHYLCYTIDINE METHYLTRANSFERASE METTL6"/>
    <property type="match status" value="1"/>
</dbReference>
<dbReference type="PIRSF" id="PIRSF037755">
    <property type="entry name" value="Mettl2_prd"/>
    <property type="match status" value="1"/>
</dbReference>
<dbReference type="GO" id="GO:0008757">
    <property type="term" value="F:S-adenosylmethionine-dependent methyltransferase activity"/>
    <property type="evidence" value="ECO:0007669"/>
    <property type="project" value="UniProtKB-ARBA"/>
</dbReference>
<protein>
    <recommendedName>
        <fullName evidence="4">tRNA N(3)-methylcytidine methyltransferase</fullName>
        <ecNumber evidence="4">2.1.1.-</ecNumber>
    </recommendedName>
</protein>
<comment type="similarity">
    <text evidence="1 4">Belongs to the methyltransferase superfamily. METL family.</text>
</comment>
<evidence type="ECO:0000256" key="4">
    <source>
        <dbReference type="PIRNR" id="PIRNR037755"/>
    </source>
</evidence>
<organism evidence="5">
    <name type="scientific">Phaeodactylum tricornutum</name>
    <name type="common">Diatom</name>
    <dbReference type="NCBI Taxonomy" id="2850"/>
    <lineage>
        <taxon>Eukaryota</taxon>
        <taxon>Sar</taxon>
        <taxon>Stramenopiles</taxon>
        <taxon>Ochrophyta</taxon>
        <taxon>Bacillariophyta</taxon>
        <taxon>Bacillariophyceae</taxon>
        <taxon>Bacillariophycidae</taxon>
        <taxon>Naviculales</taxon>
        <taxon>Phaeodactylaceae</taxon>
        <taxon>Phaeodactylum</taxon>
    </lineage>
</organism>
<proteinExistence type="inferred from homology"/>
<dbReference type="GO" id="GO:0008173">
    <property type="term" value="F:RNA methyltransferase activity"/>
    <property type="evidence" value="ECO:0007669"/>
    <property type="project" value="UniProtKB-ARBA"/>
</dbReference>
<dbReference type="Proteomes" id="UP000836788">
    <property type="component" value="Chromosome 6"/>
</dbReference>
<dbReference type="CDD" id="cd02440">
    <property type="entry name" value="AdoMet_MTases"/>
    <property type="match status" value="1"/>
</dbReference>
<dbReference type="PANTHER" id="PTHR22809">
    <property type="entry name" value="METHYLTRANSFERASE-RELATED"/>
    <property type="match status" value="1"/>
</dbReference>
<dbReference type="GO" id="GO:0032259">
    <property type="term" value="P:methylation"/>
    <property type="evidence" value="ECO:0007669"/>
    <property type="project" value="UniProtKB-KW"/>
</dbReference>
<dbReference type="AlphaFoldDB" id="A0A8J9T5K0"/>
<evidence type="ECO:0000313" key="5">
    <source>
        <dbReference type="EMBL" id="CAG9291625.1"/>
    </source>
</evidence>
<dbReference type="EC" id="2.1.1.-" evidence="4"/>
<evidence type="ECO:0000256" key="2">
    <source>
        <dbReference type="ARBA" id="ARBA00022603"/>
    </source>
</evidence>
<dbReference type="Pfam" id="PF13489">
    <property type="entry name" value="Methyltransf_23"/>
    <property type="match status" value="1"/>
</dbReference>
<gene>
    <name evidence="5" type="ORF">PTTT1_LOCUS47847</name>
</gene>
<name>A0A8J9T5K0_PHATR</name>
<accession>A0A8J9T5K0</accession>
<dbReference type="SUPFAM" id="SSF53335">
    <property type="entry name" value="S-adenosyl-L-methionine-dependent methyltransferases"/>
    <property type="match status" value="1"/>
</dbReference>